<feature type="compositionally biased region" description="Basic and acidic residues" evidence="1">
    <location>
        <begin position="47"/>
        <end position="58"/>
    </location>
</feature>
<accession>A0ABN9Q2X1</accession>
<evidence type="ECO:0000313" key="2">
    <source>
        <dbReference type="EMBL" id="CAK0800030.1"/>
    </source>
</evidence>
<keyword evidence="3" id="KW-1185">Reference proteome</keyword>
<sequence>MPAGLMAGCGKLGSGARRQDMMSTHFPAFPQSSNEMVRLRATRKRRPLPEGEGARRPEPIAWAYSAAGTSTTGQPAASTARRSRPPRRPPPPSASRSSNAPSSVPPRPRHGRGRSRAAPAQSLGAPLAPCSSSPAQ</sequence>
<name>A0ABN9Q2X1_9DINO</name>
<reference evidence="2" key="1">
    <citation type="submission" date="2023-10" db="EMBL/GenBank/DDBJ databases">
        <authorList>
            <person name="Chen Y."/>
            <person name="Shah S."/>
            <person name="Dougan E. K."/>
            <person name="Thang M."/>
            <person name="Chan C."/>
        </authorList>
    </citation>
    <scope>NUCLEOTIDE SEQUENCE [LARGE SCALE GENOMIC DNA]</scope>
</reference>
<gene>
    <name evidence="2" type="ORF">PCOR1329_LOCUS8315</name>
</gene>
<proteinExistence type="predicted"/>
<protein>
    <submittedName>
        <fullName evidence="2">Uncharacterized protein</fullName>
    </submittedName>
</protein>
<evidence type="ECO:0000256" key="1">
    <source>
        <dbReference type="SAM" id="MobiDB-lite"/>
    </source>
</evidence>
<evidence type="ECO:0000313" key="3">
    <source>
        <dbReference type="Proteomes" id="UP001189429"/>
    </source>
</evidence>
<dbReference type="Proteomes" id="UP001189429">
    <property type="component" value="Unassembled WGS sequence"/>
</dbReference>
<comment type="caution">
    <text evidence="2">The sequence shown here is derived from an EMBL/GenBank/DDBJ whole genome shotgun (WGS) entry which is preliminary data.</text>
</comment>
<organism evidence="2 3">
    <name type="scientific">Prorocentrum cordatum</name>
    <dbReference type="NCBI Taxonomy" id="2364126"/>
    <lineage>
        <taxon>Eukaryota</taxon>
        <taxon>Sar</taxon>
        <taxon>Alveolata</taxon>
        <taxon>Dinophyceae</taxon>
        <taxon>Prorocentrales</taxon>
        <taxon>Prorocentraceae</taxon>
        <taxon>Prorocentrum</taxon>
    </lineage>
</organism>
<feature type="region of interest" description="Disordered" evidence="1">
    <location>
        <begin position="24"/>
        <end position="136"/>
    </location>
</feature>
<dbReference type="EMBL" id="CAUYUJ010002277">
    <property type="protein sequence ID" value="CAK0800030.1"/>
    <property type="molecule type" value="Genomic_DNA"/>
</dbReference>